<evidence type="ECO:0000313" key="2">
    <source>
        <dbReference type="Proteomes" id="UP000589292"/>
    </source>
</evidence>
<reference evidence="1 2" key="1">
    <citation type="journal article" date="1994" name="Int. J. Syst. Bacteriol.">
        <title>Phylogenetic positions of novel aerobic, bacteriochlorophyll a-containing bacteria and description of Roseococcus thiosulfatophilus gen. nov., sp. nov., Erythromicrobium ramosum gen. nov., sp. nov., and Erythrobacter litoralis sp. nov.</title>
        <authorList>
            <person name="Yurkov V."/>
            <person name="Stackebrandt E."/>
            <person name="Holmes A."/>
            <person name="Fuerst J.A."/>
            <person name="Hugenholtz P."/>
            <person name="Golecki J."/>
            <person name="Gad'on N."/>
            <person name="Gorlenko V.M."/>
            <person name="Kompantseva E.I."/>
            <person name="Drews G."/>
        </authorList>
    </citation>
    <scope>NUCLEOTIDE SEQUENCE [LARGE SCALE GENOMIC DNA]</scope>
    <source>
        <strain evidence="1 2">KR-99</strain>
    </source>
</reference>
<organism evidence="1 2">
    <name type="scientific">Sphingomonas ursincola</name>
    <dbReference type="NCBI Taxonomy" id="56361"/>
    <lineage>
        <taxon>Bacteria</taxon>
        <taxon>Pseudomonadati</taxon>
        <taxon>Pseudomonadota</taxon>
        <taxon>Alphaproteobacteria</taxon>
        <taxon>Sphingomonadales</taxon>
        <taxon>Sphingomonadaceae</taxon>
        <taxon>Sphingomonas</taxon>
    </lineage>
</organism>
<dbReference type="AlphaFoldDB" id="A0A7V8U8Y6"/>
<keyword evidence="2" id="KW-1185">Reference proteome</keyword>
<comment type="caution">
    <text evidence="1">The sequence shown here is derived from an EMBL/GenBank/DDBJ whole genome shotgun (WGS) entry which is preliminary data.</text>
</comment>
<dbReference type="EMBL" id="VDES01000002">
    <property type="protein sequence ID" value="MBA1374529.1"/>
    <property type="molecule type" value="Genomic_DNA"/>
</dbReference>
<evidence type="ECO:0000313" key="1">
    <source>
        <dbReference type="EMBL" id="MBA1374529.1"/>
    </source>
</evidence>
<accession>A0A7V8U8Y6</accession>
<dbReference type="Proteomes" id="UP000589292">
    <property type="component" value="Unassembled WGS sequence"/>
</dbReference>
<proteinExistence type="predicted"/>
<sequence>MADIIHDVACNLLRRHGTDNRGILVLADLFGGVGYSVYVGRQQFIEYISVDKQENINVMLLNDLRFVPPPDKVPLGIEIFIKDGGASSKIVYPQDVPEDELPYDDRESFVISYFGDFPIRYPPMPSDAQKLPRTGWRTKMR</sequence>
<protein>
    <submittedName>
        <fullName evidence="1">Uncharacterized protein</fullName>
    </submittedName>
</protein>
<name>A0A7V8U8Y6_9SPHN</name>
<gene>
    <name evidence="1" type="ORF">FG486_09275</name>
</gene>
<dbReference type="RefSeq" id="WP_181267321.1">
    <property type="nucleotide sequence ID" value="NZ_BAAAGB010000001.1"/>
</dbReference>